<dbReference type="Proteomes" id="UP001165186">
    <property type="component" value="Unassembled WGS sequence"/>
</dbReference>
<proteinExistence type="predicted"/>
<reference evidence="1" key="1">
    <citation type="submission" date="2024-09" db="EMBL/GenBank/DDBJ databases">
        <title>Draft Genome Sequences of Neofusicoccum parvum.</title>
        <authorList>
            <person name="Ashida A."/>
            <person name="Camagna M."/>
            <person name="Tanaka A."/>
            <person name="Takemoto D."/>
        </authorList>
    </citation>
    <scope>NUCLEOTIDE SEQUENCE</scope>
    <source>
        <strain evidence="1">PPO83</strain>
    </source>
</reference>
<organism evidence="1 2">
    <name type="scientific">Neofusicoccum parvum</name>
    <dbReference type="NCBI Taxonomy" id="310453"/>
    <lineage>
        <taxon>Eukaryota</taxon>
        <taxon>Fungi</taxon>
        <taxon>Dikarya</taxon>
        <taxon>Ascomycota</taxon>
        <taxon>Pezizomycotina</taxon>
        <taxon>Dothideomycetes</taxon>
        <taxon>Dothideomycetes incertae sedis</taxon>
        <taxon>Botryosphaeriales</taxon>
        <taxon>Botryosphaeriaceae</taxon>
        <taxon>Neofusicoccum</taxon>
    </lineage>
</organism>
<sequence length="587" mass="65698">MASTTSGKRPNFLIIVADDLGFSDVGAFGSEIKTPNIDSLMKGGVRFTDFHAASACSPTRSMLLTGTDHHIAGVGAMWEHIPEFQRGKPGYEGYLNDRVVPLPELLRESGYHTILSGKWHLGLHREKWPCERGFDRSYSLLPGAANHYGYEPQLEPNDRQPKLLKGCPVFYVEDDKEIKPADLGKDFPDGVFYSSDAFAAKMCQYLDERTPTDREKPFFAYLPFSATHWPLQCPKEDREAYRGLYNDGPEVLRQARLKKLKEMGIVPAHAVPHPVVAPQQDMDPKEERFLSREWETLSADEKAYSSRTMEVFAGMVQRMDTGIGKVLDKLRSSGELDNTFVIFMSDNGAEGLLLEAAPVIGENMFDHIRKYYDNSLDNLGSHNSYCWYGPHWASAATAPGRLYKCFTSEGGIRVPLVLNYAPLTASAEGRGTSIDHNFATVMDITPTILDLAGVKHPGTEWKGREIKPMRGVSWVPYLTRGSNDGAITSIHKEDFVQGWELFGRMAIRKQHWKATFIPEPFGPNKWQLFDLAADPGETKDQAEASPEKLKELLTEWEKYVEEVGLVGEAPEHGVFVADQIAATYHTG</sequence>
<evidence type="ECO:0000313" key="2">
    <source>
        <dbReference type="Proteomes" id="UP001165186"/>
    </source>
</evidence>
<name>A0ACB5SM57_9PEZI</name>
<accession>A0ACB5SM57</accession>
<protein>
    <submittedName>
        <fullName evidence="1">Arylsulfatase</fullName>
    </submittedName>
</protein>
<dbReference type="EMBL" id="BSXG01000140">
    <property type="protein sequence ID" value="GME48425.1"/>
    <property type="molecule type" value="Genomic_DNA"/>
</dbReference>
<keyword evidence="2" id="KW-1185">Reference proteome</keyword>
<evidence type="ECO:0000313" key="1">
    <source>
        <dbReference type="EMBL" id="GME48425.1"/>
    </source>
</evidence>
<gene>
    <name evidence="1" type="primary">g8989</name>
    <name evidence="1" type="ORF">NpPPO83_00008989</name>
</gene>
<comment type="caution">
    <text evidence="1">The sequence shown here is derived from an EMBL/GenBank/DDBJ whole genome shotgun (WGS) entry which is preliminary data.</text>
</comment>